<keyword evidence="1" id="KW-1133">Transmembrane helix</keyword>
<dbReference type="EMBL" id="JBDIZK010000011">
    <property type="protein sequence ID" value="MEN3749002.1"/>
    <property type="molecule type" value="Genomic_DNA"/>
</dbReference>
<evidence type="ECO:0000313" key="3">
    <source>
        <dbReference type="Proteomes" id="UP001427805"/>
    </source>
</evidence>
<gene>
    <name evidence="2" type="ORF">TPR58_17635</name>
</gene>
<sequence>MTSARERRADVLVSVCFPAGAITAEEFETVRRTAQAIDQAFRYWELILIADGDQMPPAGIDRHGEELRNLRWIRVRAHPGFYRRRALAAAEAIGDVVILTGIGEHEPAQLVELAHQAADGDTAIVCADDEASLIEGPLAMLGAAAGFDVSVRDTLTAAFPRAILNRLLAHPERDLALRFPPRDEGFAVRRQRVSRVPRRRRATRQSGRRVALAYRLLVSSAPLVLAAVGILSLLTVAAGIAFAIYSVAVWLFMPHVQPGWFSTAIVQSLTAAFLGFALFGVSTGMQKIMERLDPAADDLIVDEIGTIDLFGRQDDLNVDIDAGIARAPR</sequence>
<evidence type="ECO:0000256" key="1">
    <source>
        <dbReference type="SAM" id="Phobius"/>
    </source>
</evidence>
<name>A0ABV0BCM7_9SPHN</name>
<accession>A0ABV0BCM7</accession>
<reference evidence="2 3" key="1">
    <citation type="submission" date="2024-05" db="EMBL/GenBank/DDBJ databases">
        <title>Sphingomonas sp. HF-S3 16S ribosomal RNA gene Genome sequencing and assembly.</title>
        <authorList>
            <person name="Lee H."/>
        </authorList>
    </citation>
    <scope>NUCLEOTIDE SEQUENCE [LARGE SCALE GENOMIC DNA]</scope>
    <source>
        <strain evidence="2 3">HF-S3</strain>
    </source>
</reference>
<comment type="caution">
    <text evidence="2">The sequence shown here is derived from an EMBL/GenBank/DDBJ whole genome shotgun (WGS) entry which is preliminary data.</text>
</comment>
<keyword evidence="3" id="KW-1185">Reference proteome</keyword>
<dbReference type="RefSeq" id="WP_346248043.1">
    <property type="nucleotide sequence ID" value="NZ_JBDIZK010000011.1"/>
</dbReference>
<dbReference type="Proteomes" id="UP001427805">
    <property type="component" value="Unassembled WGS sequence"/>
</dbReference>
<evidence type="ECO:0008006" key="4">
    <source>
        <dbReference type="Google" id="ProtNLM"/>
    </source>
</evidence>
<organism evidence="2 3">
    <name type="scientific">Sphingomonas rustica</name>
    <dbReference type="NCBI Taxonomy" id="3103142"/>
    <lineage>
        <taxon>Bacteria</taxon>
        <taxon>Pseudomonadati</taxon>
        <taxon>Pseudomonadota</taxon>
        <taxon>Alphaproteobacteria</taxon>
        <taxon>Sphingomonadales</taxon>
        <taxon>Sphingomonadaceae</taxon>
        <taxon>Sphingomonas</taxon>
    </lineage>
</organism>
<feature type="transmembrane region" description="Helical" evidence="1">
    <location>
        <begin position="259"/>
        <end position="281"/>
    </location>
</feature>
<keyword evidence="1" id="KW-0472">Membrane</keyword>
<proteinExistence type="predicted"/>
<keyword evidence="1" id="KW-0812">Transmembrane</keyword>
<protein>
    <recommendedName>
        <fullName evidence="4">Glycosyltransferase</fullName>
    </recommendedName>
</protein>
<feature type="transmembrane region" description="Helical" evidence="1">
    <location>
        <begin position="223"/>
        <end position="253"/>
    </location>
</feature>
<evidence type="ECO:0000313" key="2">
    <source>
        <dbReference type="EMBL" id="MEN3749002.1"/>
    </source>
</evidence>